<name>A0A414KK88_9FIRM</name>
<gene>
    <name evidence="1" type="ORF">DW723_02870</name>
</gene>
<evidence type="ECO:0000313" key="2">
    <source>
        <dbReference type="Proteomes" id="UP000283928"/>
    </source>
</evidence>
<evidence type="ECO:0000313" key="1">
    <source>
        <dbReference type="EMBL" id="RHE77340.1"/>
    </source>
</evidence>
<dbReference type="EMBL" id="QSKO01000003">
    <property type="protein sequence ID" value="RHE77340.1"/>
    <property type="molecule type" value="Genomic_DNA"/>
</dbReference>
<reference evidence="1 2" key="1">
    <citation type="submission" date="2018-08" db="EMBL/GenBank/DDBJ databases">
        <title>A genome reference for cultivated species of the human gut microbiota.</title>
        <authorList>
            <person name="Zou Y."/>
            <person name="Xue W."/>
            <person name="Luo G."/>
        </authorList>
    </citation>
    <scope>NUCLEOTIDE SEQUENCE [LARGE SCALE GENOMIC DNA]</scope>
    <source>
        <strain evidence="1 2">AM27-32LB</strain>
    </source>
</reference>
<dbReference type="Proteomes" id="UP000283928">
    <property type="component" value="Unassembled WGS sequence"/>
</dbReference>
<dbReference type="RefSeq" id="WP_151189994.1">
    <property type="nucleotide sequence ID" value="NZ_JAQEBC010000016.1"/>
</dbReference>
<dbReference type="AlphaFoldDB" id="A0A414KK88"/>
<protein>
    <submittedName>
        <fullName evidence="1">Uncharacterized protein</fullName>
    </submittedName>
</protein>
<organism evidence="1 2">
    <name type="scientific">Blautia obeum</name>
    <dbReference type="NCBI Taxonomy" id="40520"/>
    <lineage>
        <taxon>Bacteria</taxon>
        <taxon>Bacillati</taxon>
        <taxon>Bacillota</taxon>
        <taxon>Clostridia</taxon>
        <taxon>Lachnospirales</taxon>
        <taxon>Lachnospiraceae</taxon>
        <taxon>Blautia</taxon>
    </lineage>
</organism>
<proteinExistence type="predicted"/>
<comment type="caution">
    <text evidence="1">The sequence shown here is derived from an EMBL/GenBank/DDBJ whole genome shotgun (WGS) entry which is preliminary data.</text>
</comment>
<sequence length="104" mass="11915">MRKIKEKRMQSYVLRARKMVQEGKNKEGAEMLSEGLNYYSKNIIKALTPYATADAGIISMVLRNLADGIEKDNPGAKELRMWAENNTTKPELQETIKVKKPNMR</sequence>
<accession>A0A414KK88</accession>